<evidence type="ECO:0000313" key="2">
    <source>
        <dbReference type="EMBL" id="TVT54174.1"/>
    </source>
</evidence>
<keyword evidence="2" id="KW-0436">Ligase</keyword>
<gene>
    <name evidence="2" type="ORF">FHK82_10855</name>
</gene>
<dbReference type="PANTHER" id="PTHR42793">
    <property type="entry name" value="COA BINDING DOMAIN CONTAINING PROTEIN"/>
    <property type="match status" value="1"/>
</dbReference>
<dbReference type="InterPro" id="IPR016102">
    <property type="entry name" value="Succinyl-CoA_synth-like"/>
</dbReference>
<dbReference type="SUPFAM" id="SSF51735">
    <property type="entry name" value="NAD(P)-binding Rossmann-fold domains"/>
    <property type="match status" value="1"/>
</dbReference>
<dbReference type="Pfam" id="PF13607">
    <property type="entry name" value="Succ_CoA_lig"/>
    <property type="match status" value="1"/>
</dbReference>
<feature type="domain" description="CoA-binding" evidence="1">
    <location>
        <begin position="192"/>
        <end position="289"/>
    </location>
</feature>
<dbReference type="InterPro" id="IPR032875">
    <property type="entry name" value="Succ_CoA_lig_flav_dom"/>
</dbReference>
<dbReference type="PANTHER" id="PTHR42793:SF1">
    <property type="entry name" value="PEPTIDYL-LYSINE N-ACETYLTRANSFERASE PATZ"/>
    <property type="match status" value="1"/>
</dbReference>
<dbReference type="Gene3D" id="3.40.50.720">
    <property type="entry name" value="NAD(P)-binding Rossmann-like Domain"/>
    <property type="match status" value="1"/>
</dbReference>
<dbReference type="Gene3D" id="3.40.50.261">
    <property type="entry name" value="Succinyl-CoA synthetase domains"/>
    <property type="match status" value="2"/>
</dbReference>
<name>A0A558CZG9_9GAMM</name>
<comment type="caution">
    <text evidence="2">The sequence shown here is derived from an EMBL/GenBank/DDBJ whole genome shotgun (WGS) entry which is preliminary data.</text>
</comment>
<proteinExistence type="predicted"/>
<protein>
    <submittedName>
        <fullName evidence="2">Acetate--CoA ligase family protein</fullName>
    </submittedName>
</protein>
<reference evidence="2 3" key="1">
    <citation type="submission" date="2019-07" db="EMBL/GenBank/DDBJ databases">
        <title>The pathways for chlorine oxyanion respiration interact through the shared metabolite chlorate.</title>
        <authorList>
            <person name="Barnum T.P."/>
            <person name="Cheng Y."/>
            <person name="Hill K.A."/>
            <person name="Lucas L.N."/>
            <person name="Carlson H.K."/>
            <person name="Coates J.D."/>
        </authorList>
    </citation>
    <scope>NUCLEOTIDE SEQUENCE [LARGE SCALE GENOMIC DNA]</scope>
    <source>
        <strain evidence="2">BK-3</strain>
    </source>
</reference>
<dbReference type="GO" id="GO:0016874">
    <property type="term" value="F:ligase activity"/>
    <property type="evidence" value="ECO:0007669"/>
    <property type="project" value="UniProtKB-KW"/>
</dbReference>
<dbReference type="EMBL" id="VMRY01000043">
    <property type="protein sequence ID" value="TVT54174.1"/>
    <property type="molecule type" value="Genomic_DNA"/>
</dbReference>
<accession>A0A558CZG9</accession>
<dbReference type="SMART" id="SM00881">
    <property type="entry name" value="CoA_binding"/>
    <property type="match status" value="1"/>
</dbReference>
<evidence type="ECO:0000313" key="3">
    <source>
        <dbReference type="Proteomes" id="UP000317355"/>
    </source>
</evidence>
<dbReference type="SUPFAM" id="SSF52210">
    <property type="entry name" value="Succinyl-CoA synthetase domains"/>
    <property type="match status" value="2"/>
</dbReference>
<dbReference type="Gene3D" id="3.30.470.20">
    <property type="entry name" value="ATP-grasp fold, B domain"/>
    <property type="match status" value="1"/>
</dbReference>
<dbReference type="Pfam" id="PF13380">
    <property type="entry name" value="CoA_binding_2"/>
    <property type="match status" value="1"/>
</dbReference>
<dbReference type="InterPro" id="IPR003781">
    <property type="entry name" value="CoA-bd"/>
</dbReference>
<evidence type="ECO:0000259" key="1">
    <source>
        <dbReference type="SMART" id="SM00881"/>
    </source>
</evidence>
<dbReference type="Proteomes" id="UP000317355">
    <property type="component" value="Unassembled WGS sequence"/>
</dbReference>
<sequence>MTTPTALDTETITALLQNAADSQQWSLDSASLHQLLEQTGLPVSVADSVSGNALCLSLRNTREFGQVITVGLGGDQGELLKNCLLKGQHSVSAAAGLTQGDDLLDGFQQTLAYKQLNGEVSNETLANCFDSLIKLAQHYAPNNPDAPFILDELTLNPCTFEDSQLLIESASCQFSEPQPVPAARPAEKIGKMLHPKSIGIIGVSGSKMNFGRIILKNILASGYPADQLTIIRPNEESIDGVKCVESLNALEQKLDLFVVAIAADAVFDLVDEVIATQAAEAVMLIPGGLGETAASREQAAAMMKRINDAHRSDAGGPVFLGGNCLGIVSHPGEYDTWFIPKNRLPQGQKKQQRNSALISQSGAFMITRISHNPWLDPAYMTALGNQNDITHGDMVNYFAELDEIKTIGVYSEGFRDLDGLTFAKAVRKATLQGKQVVLYKAGRSLPGAMAAMGHTASIAGDFDLCESIITQAGGIVSNDFDRFNDLFYIADCLHDKTIGGNRLGAVSGAGFEAVGMADNIHVDNFSLEVPALSPQTEQRIAEILAAKRLDALMEIRNPMDINPGADDEAHLQCAKAFANDPNIDAVVVGLDPMSPVMRTLVENKLRPGYDLSDEQSIAHQMPKMVQALDKPLIGIVDGGELYEPLVAKMKDQGVCVFRSCGSGVKALAQYTRARLRAEEIRKRFE</sequence>
<organism evidence="2 3">
    <name type="scientific">Sedimenticola thiotaurini</name>
    <dbReference type="NCBI Taxonomy" id="1543721"/>
    <lineage>
        <taxon>Bacteria</taxon>
        <taxon>Pseudomonadati</taxon>
        <taxon>Pseudomonadota</taxon>
        <taxon>Gammaproteobacteria</taxon>
        <taxon>Chromatiales</taxon>
        <taxon>Sedimenticolaceae</taxon>
        <taxon>Sedimenticola</taxon>
    </lineage>
</organism>
<dbReference type="AlphaFoldDB" id="A0A558CZG9"/>
<dbReference type="InterPro" id="IPR036291">
    <property type="entry name" value="NAD(P)-bd_dom_sf"/>
</dbReference>